<dbReference type="EC" id="5.3.3.2" evidence="12"/>
<keyword evidence="2 6" id="KW-0645">Protease</keyword>
<dbReference type="RefSeq" id="WP_008825344.1">
    <property type="nucleotide sequence ID" value="NZ_AFNU02000008.1"/>
</dbReference>
<dbReference type="PRINTS" id="PR00723">
    <property type="entry name" value="SUBTILISIN"/>
</dbReference>
<proteinExistence type="inferred from homology"/>
<sequence length="661" mass="71360">MVKNRIFKSMILAIAFLFGAFLLAPSANAEEMILEPGTAVLYGDYDQESTELTTVIVELNEHSIVEAKHLGITQSEENLEAKRLEVYEEISKFTDEVTIGRKYNYVFSGFSLEVPSNKLMSLRTIPGIKSIFPNRAYTTSDFDEANIVDDVNAEMIYSMPYVGAPEAWSMGYTGEGITVAVLDTGIDYLHPRLQHAFGDYLGYDFIDNDRDPMDEHYHGTHVAGTIAALGFGIAPDVELVAYRVLNEYGSGSTSGIVAAIEQGVIDGVDVMNLSLGSAVNNPDYATSIALDNAMAEGVIAVTSNGNNGRMHNGSGTVGSPGSSREAISVGATKVPMGDELEIIADFSSRGPVYSTWMIKPDVSAPGVGIISTYPGGYYYIASGTSMAAPHVAAAAALVLQAHPEYLTEDVKAALMNTADELIDPKTGEPYPHNAQGAGSIRIVDAIKADTLVTPGSHSFGKFVKESGKEVRGEHFQIKNLSDEAKSYTFDVEFEGDLDAIKLMTSNNTKVEANSTQDVHFNVQVDTSKLAPGYYEGLITVSDGQEVINVPTIIFIQEPDYARINLAGVVPYIDGQYLVYGYLPAGAEHTQIQIYSLNDEGTAITGYVGTPIRATDVPPGYYIEIWDGTVNGEPLPEGKYAVVIWATYEGVTSYALDVFSIY</sequence>
<dbReference type="InterPro" id="IPR034213">
    <property type="entry name" value="S8_Vpr-like"/>
</dbReference>
<keyword evidence="4 6" id="KW-0720">Serine protease</keyword>
<gene>
    <name evidence="12" type="primary">vpr</name>
    <name evidence="12" type="ORF">HLPCO_002271</name>
</gene>
<dbReference type="FunCoup" id="F7PUE0">
    <property type="interactions" value="97"/>
</dbReference>
<keyword evidence="13" id="KW-1185">Reference proteome</keyword>
<dbReference type="Proteomes" id="UP000005707">
    <property type="component" value="Unassembled WGS sequence"/>
</dbReference>
<dbReference type="eggNOG" id="COG1404">
    <property type="taxonomic scope" value="Bacteria"/>
</dbReference>
<dbReference type="Pfam" id="PF00082">
    <property type="entry name" value="Peptidase_S8"/>
    <property type="match status" value="1"/>
</dbReference>
<feature type="signal peptide" evidence="9">
    <location>
        <begin position="1"/>
        <end position="29"/>
    </location>
</feature>
<dbReference type="GO" id="GO:0004252">
    <property type="term" value="F:serine-type endopeptidase activity"/>
    <property type="evidence" value="ECO:0007669"/>
    <property type="project" value="UniProtKB-UniRule"/>
</dbReference>
<reference evidence="12 13" key="1">
    <citation type="journal article" date="2011" name="J. Bacteriol.">
        <title>Genome sequence of Haloplasma contractile, an unusual contractile bacterium from a deep-sea anoxic brine lake.</title>
        <authorList>
            <person name="Antunes A."/>
            <person name="Alam I."/>
            <person name="El Dorry H."/>
            <person name="Siam R."/>
            <person name="Robertson A."/>
            <person name="Bajic V.B."/>
            <person name="Stingl U."/>
        </authorList>
    </citation>
    <scope>NUCLEOTIDE SEQUENCE [LARGE SCALE GENOMIC DNA]</scope>
    <source>
        <strain evidence="12 13">SSD-17B</strain>
    </source>
</reference>
<evidence type="ECO:0000256" key="8">
    <source>
        <dbReference type="SAM" id="MobiDB-lite"/>
    </source>
</evidence>
<evidence type="ECO:0000256" key="3">
    <source>
        <dbReference type="ARBA" id="ARBA00022801"/>
    </source>
</evidence>
<evidence type="ECO:0000256" key="1">
    <source>
        <dbReference type="ARBA" id="ARBA00011073"/>
    </source>
</evidence>
<dbReference type="InterPro" id="IPR050131">
    <property type="entry name" value="Peptidase_S8_subtilisin-like"/>
</dbReference>
<organism evidence="12 13">
    <name type="scientific">Haloplasma contractile SSD-17B</name>
    <dbReference type="NCBI Taxonomy" id="1033810"/>
    <lineage>
        <taxon>Bacteria</taxon>
        <taxon>Bacillati</taxon>
        <taxon>Mycoplasmatota</taxon>
        <taxon>Mollicutes</taxon>
        <taxon>Haloplasmatales</taxon>
        <taxon>Haloplasmataceae</taxon>
        <taxon>Haloplasma</taxon>
    </lineage>
</organism>
<keyword evidence="12" id="KW-0413">Isomerase</keyword>
<feature type="compositionally biased region" description="Polar residues" evidence="8">
    <location>
        <begin position="305"/>
        <end position="322"/>
    </location>
</feature>
<feature type="domain" description="Inhibitor I9" evidence="11">
    <location>
        <begin position="54"/>
        <end position="139"/>
    </location>
</feature>
<feature type="region of interest" description="Disordered" evidence="8">
    <location>
        <begin position="305"/>
        <end position="325"/>
    </location>
</feature>
<feature type="domain" description="Peptidase S8/S53" evidence="10">
    <location>
        <begin position="174"/>
        <end position="438"/>
    </location>
</feature>
<accession>F7PUE0</accession>
<dbReference type="AlphaFoldDB" id="F7PUE0"/>
<dbReference type="InterPro" id="IPR036852">
    <property type="entry name" value="Peptidase_S8/S53_dom_sf"/>
</dbReference>
<evidence type="ECO:0000256" key="6">
    <source>
        <dbReference type="PROSITE-ProRule" id="PRU01240"/>
    </source>
</evidence>
<dbReference type="InterPro" id="IPR023827">
    <property type="entry name" value="Peptidase_S8_Asp-AS"/>
</dbReference>
<dbReference type="PANTHER" id="PTHR43806:SF65">
    <property type="entry name" value="SERINE PROTEASE APRX"/>
    <property type="match status" value="1"/>
</dbReference>
<feature type="chain" id="PRO_5003360168" evidence="9">
    <location>
        <begin position="30"/>
        <end position="661"/>
    </location>
</feature>
<feature type="active site" description="Charge relay system" evidence="5 6">
    <location>
        <position position="183"/>
    </location>
</feature>
<dbReference type="Pfam" id="PF05922">
    <property type="entry name" value="Inhibitor_I9"/>
    <property type="match status" value="1"/>
</dbReference>
<dbReference type="PROSITE" id="PS00137">
    <property type="entry name" value="SUBTILASE_HIS"/>
    <property type="match status" value="1"/>
</dbReference>
<name>F7PUE0_9MOLU</name>
<dbReference type="PANTHER" id="PTHR43806">
    <property type="entry name" value="PEPTIDASE S8"/>
    <property type="match status" value="1"/>
</dbReference>
<reference evidence="12 13" key="2">
    <citation type="journal article" date="2013" name="PLoS ONE">
        <title>INDIGO - INtegrated Data Warehouse of MIcrobial GenOmes with Examples from the Red Sea Extremophiles.</title>
        <authorList>
            <person name="Alam I."/>
            <person name="Antunes A."/>
            <person name="Kamau A.A."/>
            <person name="Ba Alawi W."/>
            <person name="Kalkatawi M."/>
            <person name="Stingl U."/>
            <person name="Bajic V.B."/>
        </authorList>
    </citation>
    <scope>NUCLEOTIDE SEQUENCE [LARGE SCALE GENOMIC DNA]</scope>
    <source>
        <strain evidence="12 13">SSD-17B</strain>
    </source>
</reference>
<evidence type="ECO:0000313" key="12">
    <source>
        <dbReference type="EMBL" id="ERJ11788.1"/>
    </source>
</evidence>
<comment type="caution">
    <text evidence="12">The sequence shown here is derived from an EMBL/GenBank/DDBJ whole genome shotgun (WGS) entry which is preliminary data.</text>
</comment>
<keyword evidence="9" id="KW-0732">Signal</keyword>
<dbReference type="InterPro" id="IPR022398">
    <property type="entry name" value="Peptidase_S8_His-AS"/>
</dbReference>
<dbReference type="Gene3D" id="3.40.50.200">
    <property type="entry name" value="Peptidase S8/S53 domain"/>
    <property type="match status" value="1"/>
</dbReference>
<dbReference type="SUPFAM" id="SSF52743">
    <property type="entry name" value="Subtilisin-like"/>
    <property type="match status" value="1"/>
</dbReference>
<comment type="similarity">
    <text evidence="1 6 7">Belongs to the peptidase S8 family.</text>
</comment>
<keyword evidence="3 6" id="KW-0378">Hydrolase</keyword>
<dbReference type="InterPro" id="IPR000209">
    <property type="entry name" value="Peptidase_S8/S53_dom"/>
</dbReference>
<evidence type="ECO:0000256" key="9">
    <source>
        <dbReference type="SAM" id="SignalP"/>
    </source>
</evidence>
<evidence type="ECO:0000259" key="10">
    <source>
        <dbReference type="Pfam" id="PF00082"/>
    </source>
</evidence>
<evidence type="ECO:0000256" key="4">
    <source>
        <dbReference type="ARBA" id="ARBA00022825"/>
    </source>
</evidence>
<dbReference type="InterPro" id="IPR015500">
    <property type="entry name" value="Peptidase_S8_subtilisin-rel"/>
</dbReference>
<dbReference type="STRING" id="1033810.HLPCO_002271"/>
<evidence type="ECO:0000256" key="7">
    <source>
        <dbReference type="RuleBase" id="RU003355"/>
    </source>
</evidence>
<dbReference type="PROSITE" id="PS00138">
    <property type="entry name" value="SUBTILASE_SER"/>
    <property type="match status" value="1"/>
</dbReference>
<dbReference type="GO" id="GO:0004452">
    <property type="term" value="F:isopentenyl-diphosphate delta-isomerase activity"/>
    <property type="evidence" value="ECO:0007669"/>
    <property type="project" value="UniProtKB-EC"/>
</dbReference>
<protein>
    <submittedName>
        <fullName evidence="12">Minor extracellular protease vpr protein</fullName>
        <ecNumber evidence="12">5.3.3.2</ecNumber>
    </submittedName>
</protein>
<feature type="active site" description="Charge relay system" evidence="5 6">
    <location>
        <position position="218"/>
    </location>
</feature>
<evidence type="ECO:0000256" key="2">
    <source>
        <dbReference type="ARBA" id="ARBA00022670"/>
    </source>
</evidence>
<dbReference type="GO" id="GO:0006508">
    <property type="term" value="P:proteolysis"/>
    <property type="evidence" value="ECO:0007669"/>
    <property type="project" value="UniProtKB-KW"/>
</dbReference>
<dbReference type="CDD" id="cd07474">
    <property type="entry name" value="Peptidases_S8_subtilisin_Vpr-like"/>
    <property type="match status" value="1"/>
</dbReference>
<dbReference type="OrthoDB" id="9798386at2"/>
<evidence type="ECO:0000313" key="13">
    <source>
        <dbReference type="Proteomes" id="UP000005707"/>
    </source>
</evidence>
<dbReference type="InterPro" id="IPR023828">
    <property type="entry name" value="Peptidase_S8_Ser-AS"/>
</dbReference>
<dbReference type="InterPro" id="IPR010259">
    <property type="entry name" value="S8pro/Inhibitor_I9"/>
</dbReference>
<dbReference type="PROSITE" id="PS51892">
    <property type="entry name" value="SUBTILASE"/>
    <property type="match status" value="1"/>
</dbReference>
<dbReference type="InParanoid" id="F7PUE0"/>
<feature type="active site" description="Charge relay system" evidence="5 6">
    <location>
        <position position="385"/>
    </location>
</feature>
<evidence type="ECO:0000256" key="5">
    <source>
        <dbReference type="PIRSR" id="PIRSR615500-1"/>
    </source>
</evidence>
<evidence type="ECO:0000259" key="11">
    <source>
        <dbReference type="Pfam" id="PF05922"/>
    </source>
</evidence>
<dbReference type="PROSITE" id="PS00136">
    <property type="entry name" value="SUBTILASE_ASP"/>
    <property type="match status" value="1"/>
</dbReference>
<dbReference type="EMBL" id="AFNU02000008">
    <property type="protein sequence ID" value="ERJ11788.1"/>
    <property type="molecule type" value="Genomic_DNA"/>
</dbReference>